<name>A0A645HD97_9ZZZZ</name>
<dbReference type="AlphaFoldDB" id="A0A645HD97"/>
<dbReference type="EMBL" id="VSSQ01090420">
    <property type="protein sequence ID" value="MPN36342.1"/>
    <property type="molecule type" value="Genomic_DNA"/>
</dbReference>
<gene>
    <name evidence="1" type="ORF">SDC9_183851</name>
</gene>
<organism evidence="1">
    <name type="scientific">bioreactor metagenome</name>
    <dbReference type="NCBI Taxonomy" id="1076179"/>
    <lineage>
        <taxon>unclassified sequences</taxon>
        <taxon>metagenomes</taxon>
        <taxon>ecological metagenomes</taxon>
    </lineage>
</organism>
<proteinExistence type="predicted"/>
<comment type="caution">
    <text evidence="1">The sequence shown here is derived from an EMBL/GenBank/DDBJ whole genome shotgun (WGS) entry which is preliminary data.</text>
</comment>
<accession>A0A645HD97</accession>
<reference evidence="1" key="1">
    <citation type="submission" date="2019-08" db="EMBL/GenBank/DDBJ databases">
        <authorList>
            <person name="Kucharzyk K."/>
            <person name="Murdoch R.W."/>
            <person name="Higgins S."/>
            <person name="Loffler F."/>
        </authorList>
    </citation>
    <scope>NUCLEOTIDE SEQUENCE</scope>
</reference>
<protein>
    <submittedName>
        <fullName evidence="1">Uncharacterized protein</fullName>
    </submittedName>
</protein>
<sequence length="41" mass="4345">MAVILIKTLGDLDRPGDGGVITALRKGCTKVFDIDGLKKIC</sequence>
<evidence type="ECO:0000313" key="1">
    <source>
        <dbReference type="EMBL" id="MPN36342.1"/>
    </source>
</evidence>